<evidence type="ECO:0000256" key="1">
    <source>
        <dbReference type="SAM" id="MobiDB-lite"/>
    </source>
</evidence>
<dbReference type="PROSITE" id="PS50835">
    <property type="entry name" value="IG_LIKE"/>
    <property type="match status" value="1"/>
</dbReference>
<dbReference type="OrthoDB" id="8950231at2759"/>
<dbReference type="Proteomes" id="UP000504632">
    <property type="component" value="Chromosome 6"/>
</dbReference>
<feature type="domain" description="Ig-like" evidence="2">
    <location>
        <begin position="29"/>
        <end position="133"/>
    </location>
</feature>
<protein>
    <submittedName>
        <fullName evidence="4">Uncharacterized protein LOC115815575</fullName>
    </submittedName>
</protein>
<evidence type="ECO:0000313" key="4">
    <source>
        <dbReference type="RefSeq" id="XP_030634398.1"/>
    </source>
</evidence>
<dbReference type="InterPro" id="IPR036179">
    <property type="entry name" value="Ig-like_dom_sf"/>
</dbReference>
<dbReference type="Pfam" id="PF07686">
    <property type="entry name" value="V-set"/>
    <property type="match status" value="1"/>
</dbReference>
<reference evidence="4" key="1">
    <citation type="submission" date="2025-08" db="UniProtKB">
        <authorList>
            <consortium name="RefSeq"/>
        </authorList>
    </citation>
    <scope>IDENTIFICATION</scope>
</reference>
<dbReference type="RefSeq" id="XP_030634398.1">
    <property type="nucleotide sequence ID" value="XM_030778538.1"/>
</dbReference>
<dbReference type="Gene3D" id="2.60.40.10">
    <property type="entry name" value="Immunoglobulins"/>
    <property type="match status" value="1"/>
</dbReference>
<dbReference type="InterPro" id="IPR003599">
    <property type="entry name" value="Ig_sub"/>
</dbReference>
<dbReference type="InterPro" id="IPR007110">
    <property type="entry name" value="Ig-like_dom"/>
</dbReference>
<organism evidence="3 4">
    <name type="scientific">Chanos chanos</name>
    <name type="common">Milkfish</name>
    <name type="synonym">Mugil chanos</name>
    <dbReference type="NCBI Taxonomy" id="29144"/>
    <lineage>
        <taxon>Eukaryota</taxon>
        <taxon>Metazoa</taxon>
        <taxon>Chordata</taxon>
        <taxon>Craniata</taxon>
        <taxon>Vertebrata</taxon>
        <taxon>Euteleostomi</taxon>
        <taxon>Actinopterygii</taxon>
        <taxon>Neopterygii</taxon>
        <taxon>Teleostei</taxon>
        <taxon>Ostariophysi</taxon>
        <taxon>Gonorynchiformes</taxon>
        <taxon>Chanidae</taxon>
        <taxon>Chanos</taxon>
    </lineage>
</organism>
<feature type="compositionally biased region" description="Polar residues" evidence="1">
    <location>
        <begin position="218"/>
        <end position="229"/>
    </location>
</feature>
<sequence>MDIVVHRCLFLTFISNFFSHYGCVSENCTKAVIARRSSLSVPSGGSVSLSCDVRHCGADKWSGGWVRSEEGSHTIITASSRRVLSNITRTPSQTSLLVSFQNISQSESGSYMCEIRWPDGTNSLGHVTYVNVTYINVTEAVGSQRKVSHRILVCFGASLCFPLALVLACCLSDKPPQVPPRSYNTPNPLPEPQNLVVYAALAVGRPKQHNFSPKREPTQPTVYSSLQFS</sequence>
<dbReference type="SMART" id="SM00409">
    <property type="entry name" value="IG"/>
    <property type="match status" value="1"/>
</dbReference>
<dbReference type="InterPro" id="IPR013106">
    <property type="entry name" value="Ig_V-set"/>
</dbReference>
<dbReference type="SUPFAM" id="SSF48726">
    <property type="entry name" value="Immunoglobulin"/>
    <property type="match status" value="1"/>
</dbReference>
<dbReference type="AlphaFoldDB" id="A0A6J2VQX6"/>
<accession>A0A6J2VQX6</accession>
<feature type="region of interest" description="Disordered" evidence="1">
    <location>
        <begin position="208"/>
        <end position="229"/>
    </location>
</feature>
<dbReference type="GeneID" id="115815575"/>
<dbReference type="FunCoup" id="A0A6J2VQX6">
    <property type="interactions" value="86"/>
</dbReference>
<gene>
    <name evidence="4" type="primary">LOC115815575</name>
</gene>
<keyword evidence="3" id="KW-1185">Reference proteome</keyword>
<name>A0A6J2VQX6_CHACN</name>
<dbReference type="InParanoid" id="A0A6J2VQX6"/>
<dbReference type="InterPro" id="IPR013783">
    <property type="entry name" value="Ig-like_fold"/>
</dbReference>
<evidence type="ECO:0000259" key="2">
    <source>
        <dbReference type="PROSITE" id="PS50835"/>
    </source>
</evidence>
<proteinExistence type="predicted"/>
<evidence type="ECO:0000313" key="3">
    <source>
        <dbReference type="Proteomes" id="UP000504632"/>
    </source>
</evidence>